<feature type="transmembrane region" description="Helical" evidence="7">
    <location>
        <begin position="153"/>
        <end position="170"/>
    </location>
</feature>
<feature type="transmembrane region" description="Helical" evidence="7">
    <location>
        <begin position="50"/>
        <end position="72"/>
    </location>
</feature>
<evidence type="ECO:0000256" key="6">
    <source>
        <dbReference type="ARBA" id="ARBA00023315"/>
    </source>
</evidence>
<evidence type="ECO:0000313" key="9">
    <source>
        <dbReference type="Proteomes" id="UP001470230"/>
    </source>
</evidence>
<evidence type="ECO:0000256" key="1">
    <source>
        <dbReference type="ARBA" id="ARBA00004141"/>
    </source>
</evidence>
<accession>A0ABR2H9M0</accession>
<dbReference type="PANTHER" id="PTHR13906">
    <property type="entry name" value="PORCUPINE"/>
    <property type="match status" value="1"/>
</dbReference>
<dbReference type="GO" id="GO:0016746">
    <property type="term" value="F:acyltransferase activity"/>
    <property type="evidence" value="ECO:0007669"/>
    <property type="project" value="UniProtKB-KW"/>
</dbReference>
<evidence type="ECO:0000256" key="7">
    <source>
        <dbReference type="SAM" id="Phobius"/>
    </source>
</evidence>
<feature type="transmembrane region" description="Helical" evidence="7">
    <location>
        <begin position="84"/>
        <end position="105"/>
    </location>
</feature>
<feature type="transmembrane region" description="Helical" evidence="7">
    <location>
        <begin position="421"/>
        <end position="440"/>
    </location>
</feature>
<dbReference type="InterPro" id="IPR049941">
    <property type="entry name" value="LPLAT_7/PORCN-like"/>
</dbReference>
<feature type="transmembrane region" description="Helical" evidence="7">
    <location>
        <begin position="245"/>
        <end position="264"/>
    </location>
</feature>
<keyword evidence="6 8" id="KW-0012">Acyltransferase</keyword>
<feature type="transmembrane region" description="Helical" evidence="7">
    <location>
        <begin position="212"/>
        <end position="233"/>
    </location>
</feature>
<keyword evidence="2" id="KW-0808">Transferase</keyword>
<comment type="subcellular location">
    <subcellularLocation>
        <location evidence="1">Membrane</location>
        <topology evidence="1">Multi-pass membrane protein</topology>
    </subcellularLocation>
</comment>
<dbReference type="Proteomes" id="UP001470230">
    <property type="component" value="Unassembled WGS sequence"/>
</dbReference>
<keyword evidence="5 7" id="KW-0472">Membrane</keyword>
<gene>
    <name evidence="8" type="ORF">M9Y10_026060</name>
</gene>
<reference evidence="8 9" key="1">
    <citation type="submission" date="2024-04" db="EMBL/GenBank/DDBJ databases">
        <title>Tritrichomonas musculus Genome.</title>
        <authorList>
            <person name="Alves-Ferreira E."/>
            <person name="Grigg M."/>
            <person name="Lorenzi H."/>
            <person name="Galac M."/>
        </authorList>
    </citation>
    <scope>NUCLEOTIDE SEQUENCE [LARGE SCALE GENOMIC DNA]</scope>
    <source>
        <strain evidence="8 9">EAF2021</strain>
    </source>
</reference>
<keyword evidence="3 7" id="KW-0812">Transmembrane</keyword>
<dbReference type="Pfam" id="PF03062">
    <property type="entry name" value="MBOAT"/>
    <property type="match status" value="1"/>
</dbReference>
<proteinExistence type="predicted"/>
<evidence type="ECO:0000313" key="8">
    <source>
        <dbReference type="EMBL" id="KAK8842472.1"/>
    </source>
</evidence>
<feature type="transmembrane region" description="Helical" evidence="7">
    <location>
        <begin position="342"/>
        <end position="366"/>
    </location>
</feature>
<organism evidence="8 9">
    <name type="scientific">Tritrichomonas musculus</name>
    <dbReference type="NCBI Taxonomy" id="1915356"/>
    <lineage>
        <taxon>Eukaryota</taxon>
        <taxon>Metamonada</taxon>
        <taxon>Parabasalia</taxon>
        <taxon>Tritrichomonadida</taxon>
        <taxon>Tritrichomonadidae</taxon>
        <taxon>Tritrichomonas</taxon>
    </lineage>
</organism>
<feature type="transmembrane region" description="Helical" evidence="7">
    <location>
        <begin position="111"/>
        <end position="133"/>
    </location>
</feature>
<dbReference type="EMBL" id="JAPFFF010000038">
    <property type="protein sequence ID" value="KAK8842472.1"/>
    <property type="molecule type" value="Genomic_DNA"/>
</dbReference>
<evidence type="ECO:0000256" key="4">
    <source>
        <dbReference type="ARBA" id="ARBA00022989"/>
    </source>
</evidence>
<dbReference type="PANTHER" id="PTHR13906:SF4">
    <property type="entry name" value="LYSOPHOSPHOLIPID ACYLTRANSFERASE 6"/>
    <property type="match status" value="1"/>
</dbReference>
<keyword evidence="9" id="KW-1185">Reference proteome</keyword>
<evidence type="ECO:0000256" key="3">
    <source>
        <dbReference type="ARBA" id="ARBA00022692"/>
    </source>
</evidence>
<evidence type="ECO:0000256" key="2">
    <source>
        <dbReference type="ARBA" id="ARBA00022679"/>
    </source>
</evidence>
<dbReference type="InterPro" id="IPR004299">
    <property type="entry name" value="MBOAT_fam"/>
</dbReference>
<name>A0ABR2H9M0_9EUKA</name>
<feature type="transmembrane region" description="Helical" evidence="7">
    <location>
        <begin position="386"/>
        <end position="409"/>
    </location>
</feature>
<feature type="transmembrane region" description="Helical" evidence="7">
    <location>
        <begin position="20"/>
        <end position="38"/>
    </location>
</feature>
<evidence type="ECO:0000256" key="5">
    <source>
        <dbReference type="ARBA" id="ARBA00023136"/>
    </source>
</evidence>
<sequence>MSFIDYLIKFNEIIDSLPTVIVFFVASTFLFPLARYVFPHIKSVTTQASIHLIYGLVLTFLLFKSDIIYCILMATLTYFGVRYGSILVSTIIATISLVIALLIVQLRPINWALDITGITMVMFLKAISLSFNLSDGQKKKSGKKLARPVWEDLCVYECPSIFLYFAYLFTPYGSFSNPFIEFKPFMFILKSGERYGKVKVHPEDHKFAVRRFFGAFVWAGISYVAMDVITWDTTYGADWYKRSPVIIRPFICAILQTILVTRYYPAWWMVESGLYEFGLGHSGIGSLEFDHFSNMSLFETMFSPTSNEFMRRWNHTTHLFWKNYLFTRLLDAGYGKQFSNMMVFFCSMLWHGFKFTFLGVLPEAFLTMKADELWNKKFPQTSETSVFVLALHHLYVFTSIMYFMSSWYYPDFAHFIYIRKSVWLLPDIVAVLIIVLVMIWPKKKGKINEKGDIKKNN</sequence>
<keyword evidence="4 7" id="KW-1133">Transmembrane helix</keyword>
<protein>
    <submittedName>
        <fullName evidence="8">Lysophospholipid acyltransferase 1</fullName>
    </submittedName>
</protein>
<comment type="caution">
    <text evidence="8">The sequence shown here is derived from an EMBL/GenBank/DDBJ whole genome shotgun (WGS) entry which is preliminary data.</text>
</comment>